<evidence type="ECO:0000256" key="6">
    <source>
        <dbReference type="ARBA" id="ARBA00023136"/>
    </source>
</evidence>
<evidence type="ECO:0000256" key="4">
    <source>
        <dbReference type="ARBA" id="ARBA00022692"/>
    </source>
</evidence>
<accession>A0ABX8AFG0</accession>
<evidence type="ECO:0000256" key="7">
    <source>
        <dbReference type="SAM" id="Phobius"/>
    </source>
</evidence>
<keyword evidence="9" id="KW-1185">Reference proteome</keyword>
<evidence type="ECO:0000256" key="3">
    <source>
        <dbReference type="ARBA" id="ARBA00022475"/>
    </source>
</evidence>
<feature type="transmembrane region" description="Helical" evidence="7">
    <location>
        <begin position="371"/>
        <end position="391"/>
    </location>
</feature>
<sequence>MSTAADRLPFLERHADIIFSVKTFIAAMMALMIGFAADLPRPYWALATVYITSQPLAGATRSKALYRVIGTLIGAAASIALVPNLVNSPELLSLAIAAWVGICLYVSLLDRTPRSYMFMLAGYTCALIAFPSVSEPAAIFDTAIARSQEIIVGILCATVVSTVLLPRSVGPAVSARVDSWLAGARKLSQDVLAGRSKDAAARDLRLKLAADAVDLDGLADHLAFDRASSRETLHWMRALRVRMLTFLPTLSSLEDRIDALGTDARTAHPQLTALIDDVAKWIGDNDLEREPADGLRERIAAQRPDLTASSPWGDIIIASLLMRLRELVDISADCRILNQAIAQGERPVGAKLIFQPEGGVAPARYRDPGMALWSSAGAFITILVCCAFWILTGWTDGATAPMMAAIGCSFFANMDDPSVGLRDFVKWTLVAMVIIATYLFAILPAISNVEVLVFALAPSFLIFGYLIARPATFFIGMMLAANTATMMALQETYSADFASFANSSIAFFVGMELSAISIRLIRSVGSEWSVRRLMRRGWIAIAKAAEGRGNRDRAAFAGVMLNRIGVLAPRLLALKGSDLRKIDNLRELRVGLNIVDLRRARHHLSMRTLTAIDAMLDELAASFRKHDGTAMPQALLCRVDHAMAAAIDDRGAGRTDALIGLVGIRRGLFPDAPDYQPETPAHVGSVAA</sequence>
<evidence type="ECO:0000256" key="1">
    <source>
        <dbReference type="ARBA" id="ARBA00004651"/>
    </source>
</evidence>
<feature type="transmembrane region" description="Helical" evidence="7">
    <location>
        <begin position="91"/>
        <end position="109"/>
    </location>
</feature>
<gene>
    <name evidence="8" type="ORF">RPMA_24445</name>
</gene>
<protein>
    <submittedName>
        <fullName evidence="8">FUSC family protein</fullName>
    </submittedName>
</protein>
<reference evidence="8 9" key="1">
    <citation type="submission" date="2019-02" db="EMBL/GenBank/DDBJ databases">
        <title>Emended description of the genus Rhodopseudomonas and description of Rhodopseudomonas albus sp. nov., a non-phototrophic, heavy-metal-tolerant bacterium isolated from garden soil.</title>
        <authorList>
            <person name="Bao Z."/>
            <person name="Cao W.W."/>
            <person name="Sato Y."/>
            <person name="Nishizawa T."/>
            <person name="Zhao J."/>
            <person name="Guo Y."/>
            <person name="Ohta H."/>
        </authorList>
    </citation>
    <scope>NUCLEOTIDE SEQUENCE [LARGE SCALE GENOMIC DNA]</scope>
    <source>
        <strain evidence="8 9">SK50-23</strain>
    </source>
</reference>
<evidence type="ECO:0000256" key="2">
    <source>
        <dbReference type="ARBA" id="ARBA00022448"/>
    </source>
</evidence>
<evidence type="ECO:0000313" key="8">
    <source>
        <dbReference type="EMBL" id="QUS41651.1"/>
    </source>
</evidence>
<keyword evidence="6 7" id="KW-0472">Membrane</keyword>
<dbReference type="Proteomes" id="UP000682843">
    <property type="component" value="Chromosome"/>
</dbReference>
<dbReference type="PANTHER" id="PTHR30509">
    <property type="entry name" value="P-HYDROXYBENZOIC ACID EFFLUX PUMP SUBUNIT-RELATED"/>
    <property type="match status" value="1"/>
</dbReference>
<proteinExistence type="predicted"/>
<feature type="transmembrane region" description="Helical" evidence="7">
    <location>
        <begin position="64"/>
        <end position="85"/>
    </location>
</feature>
<evidence type="ECO:0000256" key="5">
    <source>
        <dbReference type="ARBA" id="ARBA00022989"/>
    </source>
</evidence>
<feature type="transmembrane region" description="Helical" evidence="7">
    <location>
        <begin position="17"/>
        <end position="37"/>
    </location>
</feature>
<keyword evidence="4 7" id="KW-0812">Transmembrane</keyword>
<dbReference type="RefSeq" id="WP_211910292.1">
    <property type="nucleotide sequence ID" value="NZ_CP036498.1"/>
</dbReference>
<dbReference type="EMBL" id="CP036498">
    <property type="protein sequence ID" value="QUS41651.1"/>
    <property type="molecule type" value="Genomic_DNA"/>
</dbReference>
<dbReference type="PANTHER" id="PTHR30509:SF9">
    <property type="entry name" value="MULTIDRUG RESISTANCE PROTEIN MDTO"/>
    <property type="match status" value="1"/>
</dbReference>
<name>A0ABX8AFG0_9BRAD</name>
<keyword evidence="3" id="KW-1003">Cell membrane</keyword>
<dbReference type="Pfam" id="PF04632">
    <property type="entry name" value="FUSC"/>
    <property type="match status" value="1"/>
</dbReference>
<dbReference type="InterPro" id="IPR006726">
    <property type="entry name" value="PHBA_efflux_AaeB/fusaric-R"/>
</dbReference>
<keyword evidence="2" id="KW-0813">Transport</keyword>
<keyword evidence="5 7" id="KW-1133">Transmembrane helix</keyword>
<feature type="transmembrane region" description="Helical" evidence="7">
    <location>
        <begin position="452"/>
        <end position="468"/>
    </location>
</feature>
<feature type="transmembrane region" description="Helical" evidence="7">
    <location>
        <begin position="427"/>
        <end position="446"/>
    </location>
</feature>
<comment type="subcellular location">
    <subcellularLocation>
        <location evidence="1">Cell membrane</location>
        <topology evidence="1">Multi-pass membrane protein</topology>
    </subcellularLocation>
</comment>
<organism evidence="8 9">
    <name type="scientific">Tardiphaga alba</name>
    <dbReference type="NCBI Taxonomy" id="340268"/>
    <lineage>
        <taxon>Bacteria</taxon>
        <taxon>Pseudomonadati</taxon>
        <taxon>Pseudomonadota</taxon>
        <taxon>Alphaproteobacteria</taxon>
        <taxon>Hyphomicrobiales</taxon>
        <taxon>Nitrobacteraceae</taxon>
        <taxon>Tardiphaga</taxon>
    </lineage>
</organism>
<evidence type="ECO:0000313" key="9">
    <source>
        <dbReference type="Proteomes" id="UP000682843"/>
    </source>
</evidence>